<keyword evidence="2" id="KW-1185">Reference proteome</keyword>
<dbReference type="AlphaFoldDB" id="A0A550C9R0"/>
<evidence type="ECO:0000313" key="1">
    <source>
        <dbReference type="EMBL" id="TRM61537.1"/>
    </source>
</evidence>
<reference evidence="1 2" key="1">
    <citation type="journal article" date="2019" name="New Phytol.">
        <title>Comparative genomics reveals unique wood-decay strategies and fruiting body development in the Schizophyllaceae.</title>
        <authorList>
            <person name="Almasi E."/>
            <person name="Sahu N."/>
            <person name="Krizsan K."/>
            <person name="Balint B."/>
            <person name="Kovacs G.M."/>
            <person name="Kiss B."/>
            <person name="Cseklye J."/>
            <person name="Drula E."/>
            <person name="Henrissat B."/>
            <person name="Nagy I."/>
            <person name="Chovatia M."/>
            <person name="Adam C."/>
            <person name="LaButti K."/>
            <person name="Lipzen A."/>
            <person name="Riley R."/>
            <person name="Grigoriev I.V."/>
            <person name="Nagy L.G."/>
        </authorList>
    </citation>
    <scope>NUCLEOTIDE SEQUENCE [LARGE SCALE GENOMIC DNA]</scope>
    <source>
        <strain evidence="1 2">NL-1724</strain>
    </source>
</reference>
<protein>
    <submittedName>
        <fullName evidence="1">Uncharacterized protein</fullName>
    </submittedName>
</protein>
<comment type="caution">
    <text evidence="1">The sequence shown here is derived from an EMBL/GenBank/DDBJ whole genome shotgun (WGS) entry which is preliminary data.</text>
</comment>
<organism evidence="1 2">
    <name type="scientific">Schizophyllum amplum</name>
    <dbReference type="NCBI Taxonomy" id="97359"/>
    <lineage>
        <taxon>Eukaryota</taxon>
        <taxon>Fungi</taxon>
        <taxon>Dikarya</taxon>
        <taxon>Basidiomycota</taxon>
        <taxon>Agaricomycotina</taxon>
        <taxon>Agaricomycetes</taxon>
        <taxon>Agaricomycetidae</taxon>
        <taxon>Agaricales</taxon>
        <taxon>Schizophyllaceae</taxon>
        <taxon>Schizophyllum</taxon>
    </lineage>
</organism>
<dbReference type="EMBL" id="VDMD01000016">
    <property type="protein sequence ID" value="TRM61537.1"/>
    <property type="molecule type" value="Genomic_DNA"/>
</dbReference>
<accession>A0A550C9R0</accession>
<dbReference type="OrthoDB" id="3201641at2759"/>
<evidence type="ECO:0000313" key="2">
    <source>
        <dbReference type="Proteomes" id="UP000320762"/>
    </source>
</evidence>
<sequence>MLVLSALQNLLSQVLDPPTLHSAVLCTAAERRAARRVGIAGEVWLETRGEGAESEGSEGMVDSELGRIIVIPIVEGGGAPLMLLALNGTESVAWEDLQSKGRVLAQHLARHLSKFREHLIAPRSPPAPTPAQR</sequence>
<dbReference type="Proteomes" id="UP000320762">
    <property type="component" value="Unassembled WGS sequence"/>
</dbReference>
<gene>
    <name evidence="1" type="ORF">BD626DRAFT_570741</name>
</gene>
<name>A0A550C9R0_9AGAR</name>
<proteinExistence type="predicted"/>
<dbReference type="Gene3D" id="3.30.450.30">
    <property type="entry name" value="Dynein light chain 2a, cytoplasmic"/>
    <property type="match status" value="1"/>
</dbReference>